<dbReference type="AlphaFoldDB" id="A0A6N2VWG8"/>
<protein>
    <recommendedName>
        <fullName evidence="2">ApeA N-terminal domain-containing protein</fullName>
    </recommendedName>
</protein>
<gene>
    <name evidence="1" type="ORF">CNLFYP112_02977</name>
</gene>
<evidence type="ECO:0000313" key="1">
    <source>
        <dbReference type="EMBL" id="VYT34704.1"/>
    </source>
</evidence>
<accession>A0A6N2VWG8</accession>
<name>A0A6N2VWG8_9FIRM</name>
<proteinExistence type="predicted"/>
<evidence type="ECO:0008006" key="2">
    <source>
        <dbReference type="Google" id="ProtNLM"/>
    </source>
</evidence>
<sequence>MLKSKIQTGYISELEKVYIFTYDGELLQLVPKEKNEIKPYDFLNNSNKNLEILEGETQAGNKIFFLNCRLLVRESGYIARPAGFILCDHDLDMFDTITFKSGIIDFFYRTNQIIDEKESYCNYQSGESMVKLKGFADTTEHYDVFIAEKKADLCLSITQPGLPLDFTIGYSLGRPKSTLMLTFENPVSISEFRSIYLWIYNLMIFLNFRRDVFMGEITLGRLTDDKRNEKIADTYILEKNKAEIENVDRIIGYVFIEEKIDQLLKIVNKPELNLLFIPKNCKEGKYLTPEKYMICCTSFESVFNFVFPNARTEYSQVANEVKQEFLDYISDRDEAYKGKSKKKRQEFQKYADMITFLDFGLGEKFSYCEKEYGCLITEYKKQLLLAQNMKEEQLDEMAYAFGKKRNMLMHNSLEPFESVHVVAYSLARVFIYIMIMKKAGICDQMIIQAIDKVL</sequence>
<organism evidence="1">
    <name type="scientific">[Clostridium] nexile</name>
    <dbReference type="NCBI Taxonomy" id="29361"/>
    <lineage>
        <taxon>Bacteria</taxon>
        <taxon>Bacillati</taxon>
        <taxon>Bacillota</taxon>
        <taxon>Clostridia</taxon>
        <taxon>Lachnospirales</taxon>
        <taxon>Lachnospiraceae</taxon>
        <taxon>Tyzzerella</taxon>
    </lineage>
</organism>
<dbReference type="EMBL" id="CACRTG010000041">
    <property type="protein sequence ID" value="VYT34704.1"/>
    <property type="molecule type" value="Genomic_DNA"/>
</dbReference>
<reference evidence="1" key="1">
    <citation type="submission" date="2019-11" db="EMBL/GenBank/DDBJ databases">
        <authorList>
            <person name="Feng L."/>
        </authorList>
    </citation>
    <scope>NUCLEOTIDE SEQUENCE</scope>
    <source>
        <strain evidence="1">CnexileLFYP112</strain>
    </source>
</reference>